<feature type="region of interest" description="Disordered" evidence="1">
    <location>
        <begin position="84"/>
        <end position="135"/>
    </location>
</feature>
<protein>
    <submittedName>
        <fullName evidence="2">Uncharacterized protein</fullName>
    </submittedName>
</protein>
<dbReference type="Proteomes" id="UP000285860">
    <property type="component" value="Unassembled WGS sequence"/>
</dbReference>
<name>A0A420Q4H4_FUSOX</name>
<accession>A0A420Q4H4</accession>
<dbReference type="AlphaFoldDB" id="A0A420Q4H4"/>
<dbReference type="VEuPathDB" id="FungiDB:FOXG_18333"/>
<comment type="caution">
    <text evidence="2">The sequence shown here is derived from an EMBL/GenBank/DDBJ whole genome shotgun (WGS) entry which is preliminary data.</text>
</comment>
<dbReference type="VEuPathDB" id="FungiDB:FOMG_16910"/>
<feature type="region of interest" description="Disordered" evidence="1">
    <location>
        <begin position="1"/>
        <end position="57"/>
    </location>
</feature>
<feature type="compositionally biased region" description="Polar residues" evidence="1">
    <location>
        <begin position="125"/>
        <end position="135"/>
    </location>
</feature>
<evidence type="ECO:0000256" key="1">
    <source>
        <dbReference type="SAM" id="MobiDB-lite"/>
    </source>
</evidence>
<organism evidence="2 3">
    <name type="scientific">Fusarium oxysporum</name>
    <name type="common">Fusarium vascular wilt</name>
    <dbReference type="NCBI Taxonomy" id="5507"/>
    <lineage>
        <taxon>Eukaryota</taxon>
        <taxon>Fungi</taxon>
        <taxon>Dikarya</taxon>
        <taxon>Ascomycota</taxon>
        <taxon>Pezizomycotina</taxon>
        <taxon>Sordariomycetes</taxon>
        <taxon>Hypocreomycetidae</taxon>
        <taxon>Hypocreales</taxon>
        <taxon>Nectriaceae</taxon>
        <taxon>Fusarium</taxon>
        <taxon>Fusarium oxysporum species complex</taxon>
    </lineage>
</organism>
<feature type="compositionally biased region" description="Low complexity" evidence="1">
    <location>
        <begin position="84"/>
        <end position="95"/>
    </location>
</feature>
<evidence type="ECO:0000313" key="2">
    <source>
        <dbReference type="EMBL" id="RKK99688.1"/>
    </source>
</evidence>
<feature type="compositionally biased region" description="Low complexity" evidence="1">
    <location>
        <begin position="37"/>
        <end position="50"/>
    </location>
</feature>
<dbReference type="EMBL" id="MRCY01000092">
    <property type="protein sequence ID" value="RKK99688.1"/>
    <property type="molecule type" value="Genomic_DNA"/>
</dbReference>
<gene>
    <name evidence="2" type="ORF">BFJ68_g13093</name>
</gene>
<feature type="compositionally biased region" description="Low complexity" evidence="1">
    <location>
        <begin position="1"/>
        <end position="23"/>
    </location>
</feature>
<reference evidence="2 3" key="1">
    <citation type="journal article" date="2018" name="Sci. Rep.">
        <title>Characterisation of pathogen-specific regions and novel effector candidates in Fusarium oxysporum f. sp. cepae.</title>
        <authorList>
            <person name="Armitage A.D."/>
            <person name="Taylor A."/>
            <person name="Sobczyk M.K."/>
            <person name="Baxter L."/>
            <person name="Greenfield B.P."/>
            <person name="Bates H.J."/>
            <person name="Wilson F."/>
            <person name="Jackson A.C."/>
            <person name="Ott S."/>
            <person name="Harrison R.J."/>
            <person name="Clarkson J.P."/>
        </authorList>
    </citation>
    <scope>NUCLEOTIDE SEQUENCE [LARGE SCALE GENOMIC DNA]</scope>
    <source>
        <strain evidence="2 3">Fo_A28</strain>
    </source>
</reference>
<proteinExistence type="predicted"/>
<evidence type="ECO:0000313" key="3">
    <source>
        <dbReference type="Proteomes" id="UP000285860"/>
    </source>
</evidence>
<sequence>MSANINPIQQQNAAANLQGQQPATPINPAPVNHPPTNQNIDNADNSSQSSDDSEVKQLRKQLRNITNKINEIQQILEEFTALQHQQNQSNNNTQQKIYNLASAANNRRDPGEVLKPSPPEYFDGTPSSFATIPPK</sequence>